<evidence type="ECO:0000313" key="3">
    <source>
        <dbReference type="Proteomes" id="UP000037035"/>
    </source>
</evidence>
<feature type="chain" id="PRO_5005567931" evidence="1">
    <location>
        <begin position="20"/>
        <end position="98"/>
    </location>
</feature>
<evidence type="ECO:0000313" key="2">
    <source>
        <dbReference type="EMBL" id="KNZ52852.1"/>
    </source>
</evidence>
<keyword evidence="3" id="KW-1185">Reference proteome</keyword>
<dbReference type="Proteomes" id="UP000037035">
    <property type="component" value="Unassembled WGS sequence"/>
</dbReference>
<gene>
    <name evidence="2" type="ORF">VP01_3427g1</name>
</gene>
<accession>A0A0L6UXC4</accession>
<comment type="caution">
    <text evidence="2">The sequence shown here is derived from an EMBL/GenBank/DDBJ whole genome shotgun (WGS) entry which is preliminary data.</text>
</comment>
<proteinExistence type="predicted"/>
<sequence length="98" mass="11596">MVRWIGFSLVLAWMDHTEVNDVITFPRKGKLHIMYEYLCSNWPLIEQQLQIVLTNQYLHPHPTPKPHDEFDLRHIFSMSEGNFCQVTRPTKSGFIILV</sequence>
<dbReference type="EMBL" id="LAVV01008421">
    <property type="protein sequence ID" value="KNZ52852.1"/>
    <property type="molecule type" value="Genomic_DNA"/>
</dbReference>
<dbReference type="VEuPathDB" id="FungiDB:VP01_3427g1"/>
<evidence type="ECO:0000256" key="1">
    <source>
        <dbReference type="SAM" id="SignalP"/>
    </source>
</evidence>
<dbReference type="AlphaFoldDB" id="A0A0L6UXC4"/>
<organism evidence="2 3">
    <name type="scientific">Puccinia sorghi</name>
    <dbReference type="NCBI Taxonomy" id="27349"/>
    <lineage>
        <taxon>Eukaryota</taxon>
        <taxon>Fungi</taxon>
        <taxon>Dikarya</taxon>
        <taxon>Basidiomycota</taxon>
        <taxon>Pucciniomycotina</taxon>
        <taxon>Pucciniomycetes</taxon>
        <taxon>Pucciniales</taxon>
        <taxon>Pucciniaceae</taxon>
        <taxon>Puccinia</taxon>
    </lineage>
</organism>
<name>A0A0L6UXC4_9BASI</name>
<feature type="signal peptide" evidence="1">
    <location>
        <begin position="1"/>
        <end position="19"/>
    </location>
</feature>
<keyword evidence="1" id="KW-0732">Signal</keyword>
<reference evidence="2 3" key="1">
    <citation type="submission" date="2015-08" db="EMBL/GenBank/DDBJ databases">
        <title>Next Generation Sequencing and Analysis of the Genome of Puccinia sorghi L Schw, the Causal Agent of Maize Common Rust.</title>
        <authorList>
            <person name="Rochi L."/>
            <person name="Burguener G."/>
            <person name="Darino M."/>
            <person name="Turjanski A."/>
            <person name="Kreff E."/>
            <person name="Dieguez M.J."/>
            <person name="Sacco F."/>
        </authorList>
    </citation>
    <scope>NUCLEOTIDE SEQUENCE [LARGE SCALE GENOMIC DNA]</scope>
    <source>
        <strain evidence="2 3">RO10H11247</strain>
    </source>
</reference>
<protein>
    <submittedName>
        <fullName evidence="2">Uncharacterized protein</fullName>
    </submittedName>
</protein>